<dbReference type="EMBL" id="JADZLT010000042">
    <property type="protein sequence ID" value="MBH0237349.1"/>
    <property type="molecule type" value="Genomic_DNA"/>
</dbReference>
<organism evidence="2 3">
    <name type="scientific">Methylobrevis albus</name>
    <dbReference type="NCBI Taxonomy" id="2793297"/>
    <lineage>
        <taxon>Bacteria</taxon>
        <taxon>Pseudomonadati</taxon>
        <taxon>Pseudomonadota</taxon>
        <taxon>Alphaproteobacteria</taxon>
        <taxon>Hyphomicrobiales</taxon>
        <taxon>Pleomorphomonadaceae</taxon>
        <taxon>Methylobrevis</taxon>
    </lineage>
</organism>
<protein>
    <recommendedName>
        <fullName evidence="4">Flp/Fap pilin component</fullName>
    </recommendedName>
</protein>
<accession>A0A931I0U4</accession>
<evidence type="ECO:0000256" key="1">
    <source>
        <dbReference type="SAM" id="Phobius"/>
    </source>
</evidence>
<gene>
    <name evidence="2" type="ORF">I5731_05900</name>
</gene>
<reference evidence="2" key="1">
    <citation type="submission" date="2020-12" db="EMBL/GenBank/DDBJ databases">
        <title>Methylobrevis albus sp. nov., isolated from fresh water lack sediment.</title>
        <authorList>
            <person name="Zou Q."/>
        </authorList>
    </citation>
    <scope>NUCLEOTIDE SEQUENCE</scope>
    <source>
        <strain evidence="2">L22</strain>
    </source>
</reference>
<sequence length="78" mass="8287">MKNGRVEDSVDGHGRAAAGRVRRFACNRSGTVAIEYGMLMVMVAIFILAVASLGDFVSEMMFDDLAATMQNANEGKGG</sequence>
<keyword evidence="1" id="KW-0812">Transmembrane</keyword>
<name>A0A931I0U4_9HYPH</name>
<evidence type="ECO:0008006" key="4">
    <source>
        <dbReference type="Google" id="ProtNLM"/>
    </source>
</evidence>
<dbReference type="AlphaFoldDB" id="A0A931I0U4"/>
<evidence type="ECO:0000313" key="2">
    <source>
        <dbReference type="EMBL" id="MBH0237349.1"/>
    </source>
</evidence>
<keyword evidence="1" id="KW-0472">Membrane</keyword>
<keyword evidence="1" id="KW-1133">Transmembrane helix</keyword>
<dbReference type="RefSeq" id="WP_197310442.1">
    <property type="nucleotide sequence ID" value="NZ_JADZLT010000042.1"/>
</dbReference>
<evidence type="ECO:0000313" key="3">
    <source>
        <dbReference type="Proteomes" id="UP000631694"/>
    </source>
</evidence>
<feature type="transmembrane region" description="Helical" evidence="1">
    <location>
        <begin position="32"/>
        <end position="53"/>
    </location>
</feature>
<comment type="caution">
    <text evidence="2">The sequence shown here is derived from an EMBL/GenBank/DDBJ whole genome shotgun (WGS) entry which is preliminary data.</text>
</comment>
<keyword evidence="3" id="KW-1185">Reference proteome</keyword>
<proteinExistence type="predicted"/>
<dbReference type="Proteomes" id="UP000631694">
    <property type="component" value="Unassembled WGS sequence"/>
</dbReference>